<sequence length="182" mass="18727">MLFGLRRKLGRCSAWLGSVVTPGGTASDGAGAIATDTGLPVRLGEALTSVAARPDMELRVVLERSGPALVVAASGSVDASNVEVWRRLVNEAAAVTHGPGPLVIDSSGLEFMGICAFAVLVEEAARCRRRGVSLRLVSSQPLVGRVVNAAGLHSELAFCVTIDEALGDTPREDPGPVRGSSA</sequence>
<dbReference type="InterPro" id="IPR002645">
    <property type="entry name" value="STAS_dom"/>
</dbReference>
<proteinExistence type="inferred from homology"/>
<accession>A0A7I7JQE1</accession>
<evidence type="ECO:0000259" key="3">
    <source>
        <dbReference type="PROSITE" id="PS50801"/>
    </source>
</evidence>
<protein>
    <recommendedName>
        <fullName evidence="2">Anti-sigma factor antagonist</fullName>
    </recommendedName>
</protein>
<evidence type="ECO:0000313" key="4">
    <source>
        <dbReference type="EMBL" id="BBX14046.1"/>
    </source>
</evidence>
<dbReference type="CDD" id="cd07043">
    <property type="entry name" value="STAS_anti-anti-sigma_factors"/>
    <property type="match status" value="1"/>
</dbReference>
<name>A0A7I7JQE1_9MYCO</name>
<evidence type="ECO:0000313" key="5">
    <source>
        <dbReference type="Proteomes" id="UP000466997"/>
    </source>
</evidence>
<dbReference type="InterPro" id="IPR036513">
    <property type="entry name" value="STAS_dom_sf"/>
</dbReference>
<dbReference type="PANTHER" id="PTHR33495:SF2">
    <property type="entry name" value="ANTI-SIGMA FACTOR ANTAGONIST TM_1081-RELATED"/>
    <property type="match status" value="1"/>
</dbReference>
<dbReference type="PANTHER" id="PTHR33495">
    <property type="entry name" value="ANTI-SIGMA FACTOR ANTAGONIST TM_1081-RELATED-RELATED"/>
    <property type="match status" value="1"/>
</dbReference>
<dbReference type="RefSeq" id="WP_232062409.1">
    <property type="nucleotide sequence ID" value="NZ_AP022562.1"/>
</dbReference>
<dbReference type="InterPro" id="IPR003658">
    <property type="entry name" value="Anti-sigma_ant"/>
</dbReference>
<dbReference type="EMBL" id="AP022562">
    <property type="protein sequence ID" value="BBX14046.1"/>
    <property type="molecule type" value="Genomic_DNA"/>
</dbReference>
<feature type="domain" description="STAS" evidence="3">
    <location>
        <begin position="58"/>
        <end position="169"/>
    </location>
</feature>
<comment type="similarity">
    <text evidence="1 2">Belongs to the anti-sigma-factor antagonist family.</text>
</comment>
<dbReference type="Gene3D" id="3.30.750.24">
    <property type="entry name" value="STAS domain"/>
    <property type="match status" value="1"/>
</dbReference>
<keyword evidence="5" id="KW-1185">Reference proteome</keyword>
<dbReference type="GO" id="GO:0043856">
    <property type="term" value="F:anti-sigma factor antagonist activity"/>
    <property type="evidence" value="ECO:0007669"/>
    <property type="project" value="InterPro"/>
</dbReference>
<dbReference type="Pfam" id="PF01740">
    <property type="entry name" value="STAS"/>
    <property type="match status" value="1"/>
</dbReference>
<dbReference type="Proteomes" id="UP000466997">
    <property type="component" value="Chromosome"/>
</dbReference>
<organism evidence="4 5">
    <name type="scientific">Mycobacterium novum</name>
    <dbReference type="NCBI Taxonomy" id="2492438"/>
    <lineage>
        <taxon>Bacteria</taxon>
        <taxon>Bacillati</taxon>
        <taxon>Actinomycetota</taxon>
        <taxon>Actinomycetes</taxon>
        <taxon>Mycobacteriales</taxon>
        <taxon>Mycobacteriaceae</taxon>
        <taxon>Mycobacterium</taxon>
    </lineage>
</organism>
<evidence type="ECO:0000256" key="2">
    <source>
        <dbReference type="RuleBase" id="RU003749"/>
    </source>
</evidence>
<gene>
    <name evidence="4" type="ORF">MNVM_31270</name>
</gene>
<dbReference type="NCBIfam" id="TIGR00377">
    <property type="entry name" value="ant_ant_sig"/>
    <property type="match status" value="1"/>
</dbReference>
<dbReference type="SUPFAM" id="SSF52091">
    <property type="entry name" value="SpoIIaa-like"/>
    <property type="match status" value="1"/>
</dbReference>
<reference evidence="4 5" key="1">
    <citation type="journal article" date="2019" name="Emerg. Microbes Infect.">
        <title>Comprehensive subspecies identification of 175 nontuberculous mycobacteria species based on 7547 genomic profiles.</title>
        <authorList>
            <person name="Matsumoto Y."/>
            <person name="Kinjo T."/>
            <person name="Motooka D."/>
            <person name="Nabeya D."/>
            <person name="Jung N."/>
            <person name="Uechi K."/>
            <person name="Horii T."/>
            <person name="Iida T."/>
            <person name="Fujita J."/>
            <person name="Nakamura S."/>
        </authorList>
    </citation>
    <scope>NUCLEOTIDE SEQUENCE [LARGE SCALE GENOMIC DNA]</scope>
    <source>
        <strain evidence="4 5">JCM 6391</strain>
    </source>
</reference>
<dbReference type="KEGG" id="mnm:MNVM_31270"/>
<dbReference type="AlphaFoldDB" id="A0A7I7JQE1"/>
<dbReference type="PROSITE" id="PS50801">
    <property type="entry name" value="STAS"/>
    <property type="match status" value="1"/>
</dbReference>
<evidence type="ECO:0000256" key="1">
    <source>
        <dbReference type="ARBA" id="ARBA00009013"/>
    </source>
</evidence>